<keyword evidence="7" id="KW-1185">Reference proteome</keyword>
<evidence type="ECO:0000313" key="7">
    <source>
        <dbReference type="Proteomes" id="UP001154114"/>
    </source>
</evidence>
<dbReference type="PANTHER" id="PTHR15598:SF5">
    <property type="entry name" value="ENHANCER OF MRNA-DECAPPING PROTEIN 4"/>
    <property type="match status" value="1"/>
</dbReference>
<evidence type="ECO:0000259" key="5">
    <source>
        <dbReference type="Pfam" id="PF21289"/>
    </source>
</evidence>
<dbReference type="EMBL" id="LR824007">
    <property type="protein sequence ID" value="CAD0196432.1"/>
    <property type="molecule type" value="Genomic_DNA"/>
</dbReference>
<keyword evidence="4" id="KW-0677">Repeat</keyword>
<evidence type="ECO:0000256" key="4">
    <source>
        <dbReference type="ARBA" id="ARBA00022737"/>
    </source>
</evidence>
<dbReference type="GO" id="GO:0000932">
    <property type="term" value="C:P-body"/>
    <property type="evidence" value="ECO:0007669"/>
    <property type="project" value="TreeGrafter"/>
</dbReference>
<gene>
    <name evidence="6" type="ORF">CINC_LOCUS10724</name>
</gene>
<keyword evidence="3" id="KW-0853">WD repeat</keyword>
<name>A0A9N8PYX0_CHRIL</name>
<evidence type="ECO:0000256" key="3">
    <source>
        <dbReference type="ARBA" id="ARBA00022574"/>
    </source>
</evidence>
<dbReference type="Proteomes" id="UP001154114">
    <property type="component" value="Chromosome 4"/>
</dbReference>
<organism evidence="6 7">
    <name type="scientific">Chrysodeixis includens</name>
    <name type="common">Soybean looper</name>
    <name type="synonym">Pseudoplusia includens</name>
    <dbReference type="NCBI Taxonomy" id="689277"/>
    <lineage>
        <taxon>Eukaryota</taxon>
        <taxon>Metazoa</taxon>
        <taxon>Ecdysozoa</taxon>
        <taxon>Arthropoda</taxon>
        <taxon>Hexapoda</taxon>
        <taxon>Insecta</taxon>
        <taxon>Pterygota</taxon>
        <taxon>Neoptera</taxon>
        <taxon>Endopterygota</taxon>
        <taxon>Lepidoptera</taxon>
        <taxon>Glossata</taxon>
        <taxon>Ditrysia</taxon>
        <taxon>Noctuoidea</taxon>
        <taxon>Noctuidae</taxon>
        <taxon>Plusiinae</taxon>
        <taxon>Chrysodeixis</taxon>
    </lineage>
</organism>
<evidence type="ECO:0000256" key="1">
    <source>
        <dbReference type="ARBA" id="ARBA00004496"/>
    </source>
</evidence>
<proteinExistence type="predicted"/>
<dbReference type="OrthoDB" id="21128at2759"/>
<evidence type="ECO:0000313" key="6">
    <source>
        <dbReference type="EMBL" id="CAD0196432.1"/>
    </source>
</evidence>
<dbReference type="Pfam" id="PF21289">
    <property type="entry name" value="EDC4_C"/>
    <property type="match status" value="1"/>
</dbReference>
<keyword evidence="2" id="KW-0963">Cytoplasm</keyword>
<dbReference type="GO" id="GO:0031087">
    <property type="term" value="P:deadenylation-independent decapping of nuclear-transcribed mRNA"/>
    <property type="evidence" value="ECO:0007669"/>
    <property type="project" value="InterPro"/>
</dbReference>
<feature type="domain" description="Enhancer of mRNA-decapping protein 4 C-terminal" evidence="5">
    <location>
        <begin position="6"/>
        <end position="122"/>
    </location>
</feature>
<accession>A0A9N8PYX0</accession>
<dbReference type="AlphaFoldDB" id="A0A9N8PYX0"/>
<sequence>MQKALIKKKIEDGNVNGAFELALCAADLSLVLVACRAVDPAEVFAAPCSLKQHVLLSLVQQLATDMLHDTCIKCLFMEQAIFNLDVGNPDTRAHLPLVVGEVHKHLSKFLTSYPNHVAGKRIMLIVMTANKLLLLVRENRPSFFTDNRVGIGVFFILNIDFRQSI</sequence>
<evidence type="ECO:0000256" key="2">
    <source>
        <dbReference type="ARBA" id="ARBA00022490"/>
    </source>
</evidence>
<protein>
    <recommendedName>
        <fullName evidence="5">Enhancer of mRNA-decapping protein 4 C-terminal domain-containing protein</fullName>
    </recommendedName>
</protein>
<dbReference type="InterPro" id="IPR049404">
    <property type="entry name" value="EDC4_C"/>
</dbReference>
<dbReference type="Gene3D" id="1.10.220.100">
    <property type="entry name" value="conserved c-terminal region of ge- 1"/>
    <property type="match status" value="1"/>
</dbReference>
<dbReference type="InterPro" id="IPR045152">
    <property type="entry name" value="EDC4-like"/>
</dbReference>
<dbReference type="Gene3D" id="6.10.140.270">
    <property type="match status" value="1"/>
</dbReference>
<dbReference type="InterPro" id="IPR044938">
    <property type="entry name" value="EDC4_C_sf"/>
</dbReference>
<dbReference type="PANTHER" id="PTHR15598">
    <property type="entry name" value="ENHANCER OF MRNA-DECAPPING PROTEIN 4"/>
    <property type="match status" value="1"/>
</dbReference>
<comment type="subcellular location">
    <subcellularLocation>
        <location evidence="1">Cytoplasm</location>
    </subcellularLocation>
</comment>
<reference evidence="6" key="1">
    <citation type="submission" date="2021-12" db="EMBL/GenBank/DDBJ databases">
        <authorList>
            <person name="King R."/>
        </authorList>
    </citation>
    <scope>NUCLEOTIDE SEQUENCE</scope>
</reference>